<protein>
    <submittedName>
        <fullName evidence="2">Uncharacterized protein</fullName>
    </submittedName>
</protein>
<evidence type="ECO:0000313" key="3">
    <source>
        <dbReference type="Proteomes" id="UP000184330"/>
    </source>
</evidence>
<feature type="compositionally biased region" description="Basic and acidic residues" evidence="1">
    <location>
        <begin position="277"/>
        <end position="292"/>
    </location>
</feature>
<accession>A0A1L7XQJ9</accession>
<dbReference type="EMBL" id="FJOG01000043">
    <property type="protein sequence ID" value="CZR67326.1"/>
    <property type="molecule type" value="Genomic_DNA"/>
</dbReference>
<feature type="region of interest" description="Disordered" evidence="1">
    <location>
        <begin position="269"/>
        <end position="297"/>
    </location>
</feature>
<dbReference type="AlphaFoldDB" id="A0A1L7XQJ9"/>
<sequence>MHPSKDVLRLLRNTLSPSKVKSRKSRKSKRIKDKNTYAFVIEIANGEDYHGRDNVDVLALYNESCNYNYISAKFARRLRIIGDTYVDRDLKLVWACKRLGRYQQRSVFWIAKHADFDLLFGQEKEANVLEFQDSQFQRGIQNGILSTSFEEGIRVDCLWRVEHSTNDSNSDRAHEMPSLADIQNQLAVELDSTPGRTLKHENMKAFNVSDISHPCCLETPMQSVDCKLTTSAGTVDEDIDVIPSFWPTTFEDPTASMVMVFQGKRRNGRPYLSSASKDTKGIKRTHPDHDNALSEDTMAGVPRKPKVRRSLASIQPPENAALVVEDSPCQNDIFPPDSLRYGITISSVNSDRYPCHKPTNPELFSDTSNWHRSVCNSSTTVDTLLLAGMVRDDALHDKKVTSDDGSISLSVRSNSPLETEPSTNNETTCDAETSTNAYRRKIQSREVFPSEHVDLNFSTDWSDKKFNEYWTRDEEVGKLYHLDESTGMKTWYEAPPWSTGSPTI</sequence>
<gene>
    <name evidence="2" type="ORF">PAC_17225</name>
</gene>
<dbReference type="OrthoDB" id="3520387at2759"/>
<organism evidence="2 3">
    <name type="scientific">Phialocephala subalpina</name>
    <dbReference type="NCBI Taxonomy" id="576137"/>
    <lineage>
        <taxon>Eukaryota</taxon>
        <taxon>Fungi</taxon>
        <taxon>Dikarya</taxon>
        <taxon>Ascomycota</taxon>
        <taxon>Pezizomycotina</taxon>
        <taxon>Leotiomycetes</taxon>
        <taxon>Helotiales</taxon>
        <taxon>Mollisiaceae</taxon>
        <taxon>Phialocephala</taxon>
        <taxon>Phialocephala fortinii species complex</taxon>
    </lineage>
</organism>
<proteinExistence type="predicted"/>
<evidence type="ECO:0000313" key="2">
    <source>
        <dbReference type="EMBL" id="CZR67326.1"/>
    </source>
</evidence>
<reference evidence="2 3" key="1">
    <citation type="submission" date="2016-03" db="EMBL/GenBank/DDBJ databases">
        <authorList>
            <person name="Ploux O."/>
        </authorList>
    </citation>
    <scope>NUCLEOTIDE SEQUENCE [LARGE SCALE GENOMIC DNA]</scope>
    <source>
        <strain evidence="2 3">UAMH 11012</strain>
    </source>
</reference>
<feature type="region of interest" description="Disordered" evidence="1">
    <location>
        <begin position="401"/>
        <end position="430"/>
    </location>
</feature>
<feature type="compositionally biased region" description="Polar residues" evidence="1">
    <location>
        <begin position="403"/>
        <end position="430"/>
    </location>
</feature>
<name>A0A1L7XQJ9_9HELO</name>
<evidence type="ECO:0000256" key="1">
    <source>
        <dbReference type="SAM" id="MobiDB-lite"/>
    </source>
</evidence>
<keyword evidence="3" id="KW-1185">Reference proteome</keyword>
<dbReference type="Proteomes" id="UP000184330">
    <property type="component" value="Unassembled WGS sequence"/>
</dbReference>